<comment type="cofactor">
    <cofactor evidence="1">
        <name>FAD</name>
        <dbReference type="ChEBI" id="CHEBI:57692"/>
    </cofactor>
</comment>
<sequence length="127" mass="13840">MMAPSRDFASHQTGDSGSLPSYVPVLIVGGGPTDLLQALLLSRLGIQSLVIERYPERLAAPKAHAINPRSLEILRQLDLGEKHVRQLGTSRDDSSSVNFHTNLCGVAIGRLQYERMDPAVLNETPKP</sequence>
<evidence type="ECO:0000256" key="3">
    <source>
        <dbReference type="ARBA" id="ARBA00022827"/>
    </source>
</evidence>
<feature type="domain" description="FAD-binding" evidence="5">
    <location>
        <begin position="23"/>
        <end position="88"/>
    </location>
</feature>
<protein>
    <recommendedName>
        <fullName evidence="5">FAD-binding domain-containing protein</fullName>
    </recommendedName>
</protein>
<evidence type="ECO:0000256" key="2">
    <source>
        <dbReference type="ARBA" id="ARBA00022630"/>
    </source>
</evidence>
<dbReference type="Pfam" id="PF01494">
    <property type="entry name" value="FAD_binding_3"/>
    <property type="match status" value="1"/>
</dbReference>
<dbReference type="PANTHER" id="PTHR43004:SF19">
    <property type="entry name" value="BINDING MONOOXYGENASE, PUTATIVE (JCVI)-RELATED"/>
    <property type="match status" value="1"/>
</dbReference>
<dbReference type="Gene3D" id="3.30.9.10">
    <property type="entry name" value="D-Amino Acid Oxidase, subunit A, domain 2"/>
    <property type="match status" value="1"/>
</dbReference>
<reference evidence="6 7" key="1">
    <citation type="submission" date="2015-08" db="EMBL/GenBank/DDBJ databases">
        <title>Genome sequencing of Penicillium nordicum.</title>
        <authorList>
            <person name="Nguyen H.D."/>
            <person name="Seifert K.A."/>
        </authorList>
    </citation>
    <scope>NUCLEOTIDE SEQUENCE [LARGE SCALE GENOMIC DNA]</scope>
    <source>
        <strain evidence="6 7">DAOMC 185683</strain>
    </source>
</reference>
<evidence type="ECO:0000256" key="4">
    <source>
        <dbReference type="ARBA" id="ARBA00023002"/>
    </source>
</evidence>
<comment type="caution">
    <text evidence="6">The sequence shown here is derived from an EMBL/GenBank/DDBJ whole genome shotgun (WGS) entry which is preliminary data.</text>
</comment>
<dbReference type="OrthoDB" id="2690153at2759"/>
<dbReference type="EMBL" id="LHQQ01000046">
    <property type="protein sequence ID" value="KOS45304.1"/>
    <property type="molecule type" value="Genomic_DNA"/>
</dbReference>
<dbReference type="GO" id="GO:0016709">
    <property type="term" value="F:oxidoreductase activity, acting on paired donors, with incorporation or reduction of molecular oxygen, NAD(P)H as one donor, and incorporation of one atom of oxygen"/>
    <property type="evidence" value="ECO:0007669"/>
    <property type="project" value="UniProtKB-ARBA"/>
</dbReference>
<keyword evidence="2" id="KW-0285">Flavoprotein</keyword>
<dbReference type="PANTHER" id="PTHR43004">
    <property type="entry name" value="TRK SYSTEM POTASSIUM UPTAKE PROTEIN"/>
    <property type="match status" value="1"/>
</dbReference>
<dbReference type="AlphaFoldDB" id="A0A0M8PBM9"/>
<evidence type="ECO:0000256" key="1">
    <source>
        <dbReference type="ARBA" id="ARBA00001974"/>
    </source>
</evidence>
<accession>A0A0M8PBM9</accession>
<organism evidence="6 7">
    <name type="scientific">Penicillium nordicum</name>
    <dbReference type="NCBI Taxonomy" id="229535"/>
    <lineage>
        <taxon>Eukaryota</taxon>
        <taxon>Fungi</taxon>
        <taxon>Dikarya</taxon>
        <taxon>Ascomycota</taxon>
        <taxon>Pezizomycotina</taxon>
        <taxon>Eurotiomycetes</taxon>
        <taxon>Eurotiomycetidae</taxon>
        <taxon>Eurotiales</taxon>
        <taxon>Aspergillaceae</taxon>
        <taxon>Penicillium</taxon>
    </lineage>
</organism>
<keyword evidence="4" id="KW-0560">Oxidoreductase</keyword>
<keyword evidence="3" id="KW-0274">FAD</keyword>
<dbReference type="GO" id="GO:0071949">
    <property type="term" value="F:FAD binding"/>
    <property type="evidence" value="ECO:0007669"/>
    <property type="project" value="InterPro"/>
</dbReference>
<dbReference type="STRING" id="229535.A0A0M8PBM9"/>
<dbReference type="SUPFAM" id="SSF51905">
    <property type="entry name" value="FAD/NAD(P)-binding domain"/>
    <property type="match status" value="1"/>
</dbReference>
<dbReference type="Gene3D" id="3.50.50.60">
    <property type="entry name" value="FAD/NAD(P)-binding domain"/>
    <property type="match status" value="1"/>
</dbReference>
<evidence type="ECO:0000259" key="5">
    <source>
        <dbReference type="Pfam" id="PF01494"/>
    </source>
</evidence>
<evidence type="ECO:0000313" key="6">
    <source>
        <dbReference type="EMBL" id="KOS45304.1"/>
    </source>
</evidence>
<dbReference type="InterPro" id="IPR036188">
    <property type="entry name" value="FAD/NAD-bd_sf"/>
</dbReference>
<proteinExistence type="predicted"/>
<gene>
    <name evidence="6" type="ORF">ACN38_g3767</name>
</gene>
<dbReference type="InterPro" id="IPR002938">
    <property type="entry name" value="FAD-bd"/>
</dbReference>
<evidence type="ECO:0000313" key="7">
    <source>
        <dbReference type="Proteomes" id="UP000037696"/>
    </source>
</evidence>
<dbReference type="InterPro" id="IPR050641">
    <property type="entry name" value="RIFMO-like"/>
</dbReference>
<name>A0A0M8PBM9_9EURO</name>
<keyword evidence="7" id="KW-1185">Reference proteome</keyword>
<dbReference type="Proteomes" id="UP000037696">
    <property type="component" value="Unassembled WGS sequence"/>
</dbReference>